<dbReference type="HOGENOM" id="CLU_136082_0_0_0"/>
<gene>
    <name evidence="1" type="ordered locus">Dgeo_1073</name>
</gene>
<dbReference type="SUPFAM" id="SSF55729">
    <property type="entry name" value="Acyl-CoA N-acyltransferases (Nat)"/>
    <property type="match status" value="1"/>
</dbReference>
<dbReference type="InterPro" id="IPR016181">
    <property type="entry name" value="Acyl_CoA_acyltransferase"/>
</dbReference>
<keyword evidence="2" id="KW-1185">Reference proteome</keyword>
<dbReference type="eggNOG" id="ENOG5032TPF">
    <property type="taxonomic scope" value="Bacteria"/>
</dbReference>
<accession>Q1IZG2</accession>
<dbReference type="AlphaFoldDB" id="Q1IZG2"/>
<proteinExistence type="predicted"/>
<protein>
    <submittedName>
        <fullName evidence="1">Acetyltransferase, GNAT family</fullName>
    </submittedName>
</protein>
<dbReference type="Proteomes" id="UP000002431">
    <property type="component" value="Chromosome"/>
</dbReference>
<dbReference type="STRING" id="319795.Dgeo_1073"/>
<reference evidence="1" key="1">
    <citation type="submission" date="2006-04" db="EMBL/GenBank/DDBJ databases">
        <title>Complete sequence of chromosome of Deinococcus geothermalis DSM 11300.</title>
        <authorList>
            <consortium name="US DOE Joint Genome Institute"/>
            <person name="Copeland A."/>
            <person name="Lucas S."/>
            <person name="Lapidus A."/>
            <person name="Barry K."/>
            <person name="Detter J.C."/>
            <person name="Glavina del Rio T."/>
            <person name="Hammon N."/>
            <person name="Israni S."/>
            <person name="Dalin E."/>
            <person name="Tice H."/>
            <person name="Pitluck S."/>
            <person name="Brettin T."/>
            <person name="Bruce D."/>
            <person name="Han C."/>
            <person name="Tapia R."/>
            <person name="Saunders E."/>
            <person name="Gilna P."/>
            <person name="Schmutz J."/>
            <person name="Larimer F."/>
            <person name="Land M."/>
            <person name="Hauser L."/>
            <person name="Kyrpides N."/>
            <person name="Kim E."/>
            <person name="Daly M.J."/>
            <person name="Fredrickson J.K."/>
            <person name="Makarova K.S."/>
            <person name="Gaidamakova E.K."/>
            <person name="Zhai M."/>
            <person name="Richardson P."/>
        </authorList>
    </citation>
    <scope>NUCLEOTIDE SEQUENCE</scope>
    <source>
        <strain evidence="1">DSM 11300</strain>
    </source>
</reference>
<dbReference type="InterPro" id="IPR018987">
    <property type="entry name" value="DUF1999"/>
</dbReference>
<dbReference type="Pfam" id="PF09390">
    <property type="entry name" value="DUF1999"/>
    <property type="match status" value="1"/>
</dbReference>
<organism evidence="1 2">
    <name type="scientific">Deinococcus geothermalis (strain DSM 11300 / CIP 105573 / AG-3a)</name>
    <dbReference type="NCBI Taxonomy" id="319795"/>
    <lineage>
        <taxon>Bacteria</taxon>
        <taxon>Thermotogati</taxon>
        <taxon>Deinococcota</taxon>
        <taxon>Deinococci</taxon>
        <taxon>Deinococcales</taxon>
        <taxon>Deinococcaceae</taxon>
        <taxon>Deinococcus</taxon>
    </lineage>
</organism>
<dbReference type="Gene3D" id="3.40.630.30">
    <property type="match status" value="1"/>
</dbReference>
<evidence type="ECO:0000313" key="2">
    <source>
        <dbReference type="Proteomes" id="UP000002431"/>
    </source>
</evidence>
<dbReference type="RefSeq" id="WP_011530209.1">
    <property type="nucleotide sequence ID" value="NC_008025.1"/>
</dbReference>
<name>Q1IZG2_DEIGD</name>
<dbReference type="KEGG" id="dge:Dgeo_1073"/>
<evidence type="ECO:0000313" key="1">
    <source>
        <dbReference type="EMBL" id="ABF45372.1"/>
    </source>
</evidence>
<dbReference type="EMBL" id="CP000359">
    <property type="protein sequence ID" value="ABF45372.1"/>
    <property type="molecule type" value="Genomic_DNA"/>
</dbReference>
<sequence>MRYRSFAEPDYEALQALDLAAQRRADPAFDALPDRERAGRLSTSLPALKFYERSEHSFVAQDEAGQLQGLILAQHVWQGDRPIVLVRAVILAPDAPEDTAAGLLRATVKSAYDSAVYEVHFPLLPALEAAARREEARLTGGYAVCHLGTRAATAPGERLGRTSGTAAEGRA</sequence>